<evidence type="ECO:0000313" key="3">
    <source>
        <dbReference type="Proteomes" id="UP001262582"/>
    </source>
</evidence>
<dbReference type="EMBL" id="JAVRHK010000004">
    <property type="protein sequence ID" value="MDT0676509.1"/>
    <property type="molecule type" value="Genomic_DNA"/>
</dbReference>
<comment type="caution">
    <text evidence="2">The sequence shown here is derived from an EMBL/GenBank/DDBJ whole genome shotgun (WGS) entry which is preliminary data.</text>
</comment>
<name>A0ABU3D4T8_9FLAO</name>
<feature type="transmembrane region" description="Helical" evidence="1">
    <location>
        <begin position="12"/>
        <end position="30"/>
    </location>
</feature>
<dbReference type="RefSeq" id="WP_311502852.1">
    <property type="nucleotide sequence ID" value="NZ_JAVRHK010000004.1"/>
</dbReference>
<dbReference type="Proteomes" id="UP001262582">
    <property type="component" value="Unassembled WGS sequence"/>
</dbReference>
<organism evidence="2 3">
    <name type="scientific">Autumnicola musiva</name>
    <dbReference type="NCBI Taxonomy" id="3075589"/>
    <lineage>
        <taxon>Bacteria</taxon>
        <taxon>Pseudomonadati</taxon>
        <taxon>Bacteroidota</taxon>
        <taxon>Flavobacteriia</taxon>
        <taxon>Flavobacteriales</taxon>
        <taxon>Flavobacteriaceae</taxon>
        <taxon>Autumnicola</taxon>
    </lineage>
</organism>
<sequence>MRKLKINSRDVKFYLLGILSMFILATIYDWEENVAAFKEGFESARNPEFKSLE</sequence>
<reference evidence="2 3" key="1">
    <citation type="submission" date="2023-09" db="EMBL/GenBank/DDBJ databases">
        <authorList>
            <person name="Rey-Velasco X."/>
        </authorList>
    </citation>
    <scope>NUCLEOTIDE SEQUENCE [LARGE SCALE GENOMIC DNA]</scope>
    <source>
        <strain evidence="2 3">F117</strain>
    </source>
</reference>
<evidence type="ECO:0000256" key="1">
    <source>
        <dbReference type="SAM" id="Phobius"/>
    </source>
</evidence>
<protein>
    <submittedName>
        <fullName evidence="2">Uncharacterized protein</fullName>
    </submittedName>
</protein>
<gene>
    <name evidence="2" type="ORF">RM539_07935</name>
</gene>
<keyword evidence="1" id="KW-1133">Transmembrane helix</keyword>
<keyword evidence="3" id="KW-1185">Reference proteome</keyword>
<accession>A0ABU3D4T8</accession>
<keyword evidence="1" id="KW-0472">Membrane</keyword>
<keyword evidence="1" id="KW-0812">Transmembrane</keyword>
<proteinExistence type="predicted"/>
<evidence type="ECO:0000313" key="2">
    <source>
        <dbReference type="EMBL" id="MDT0676509.1"/>
    </source>
</evidence>